<reference evidence="1" key="1">
    <citation type="submission" date="2022-11" db="EMBL/GenBank/DDBJ databases">
        <authorList>
            <person name="Petersen C."/>
        </authorList>
    </citation>
    <scope>NUCLEOTIDE SEQUENCE</scope>
    <source>
        <strain evidence="1">IBT 30761</strain>
    </source>
</reference>
<protein>
    <submittedName>
        <fullName evidence="1">Uncharacterized protein</fullName>
    </submittedName>
</protein>
<evidence type="ECO:0000313" key="1">
    <source>
        <dbReference type="EMBL" id="KAJ5111547.1"/>
    </source>
</evidence>
<name>A0A9W9G597_9EURO</name>
<organism evidence="1 2">
    <name type="scientific">Penicillium argentinense</name>
    <dbReference type="NCBI Taxonomy" id="1131581"/>
    <lineage>
        <taxon>Eukaryota</taxon>
        <taxon>Fungi</taxon>
        <taxon>Dikarya</taxon>
        <taxon>Ascomycota</taxon>
        <taxon>Pezizomycotina</taxon>
        <taxon>Eurotiomycetes</taxon>
        <taxon>Eurotiomycetidae</taxon>
        <taxon>Eurotiales</taxon>
        <taxon>Aspergillaceae</taxon>
        <taxon>Penicillium</taxon>
    </lineage>
</organism>
<evidence type="ECO:0000313" key="2">
    <source>
        <dbReference type="Proteomes" id="UP001149074"/>
    </source>
</evidence>
<dbReference type="Proteomes" id="UP001149074">
    <property type="component" value="Unassembled WGS sequence"/>
</dbReference>
<dbReference type="RefSeq" id="XP_056479617.1">
    <property type="nucleotide sequence ID" value="XM_056614576.1"/>
</dbReference>
<proteinExistence type="predicted"/>
<dbReference type="AlphaFoldDB" id="A0A9W9G597"/>
<dbReference type="EMBL" id="JAPQKI010000002">
    <property type="protein sequence ID" value="KAJ5111547.1"/>
    <property type="molecule type" value="Genomic_DNA"/>
</dbReference>
<gene>
    <name evidence="1" type="ORF">N7532_002082</name>
</gene>
<reference evidence="1" key="2">
    <citation type="journal article" date="2023" name="IMA Fungus">
        <title>Comparative genomic study of the Penicillium genus elucidates a diverse pangenome and 15 lateral gene transfer events.</title>
        <authorList>
            <person name="Petersen C."/>
            <person name="Sorensen T."/>
            <person name="Nielsen M.R."/>
            <person name="Sondergaard T.E."/>
            <person name="Sorensen J.L."/>
            <person name="Fitzpatrick D.A."/>
            <person name="Frisvad J.C."/>
            <person name="Nielsen K.L."/>
        </authorList>
    </citation>
    <scope>NUCLEOTIDE SEQUENCE</scope>
    <source>
        <strain evidence="1">IBT 30761</strain>
    </source>
</reference>
<sequence length="64" mass="6978">MWSALLEEKLAMNAGGRVLDIVEARIVSSAGYDRDAFAVVGLSLDECVVPVFEEINVHEGKEDI</sequence>
<comment type="caution">
    <text evidence="1">The sequence shown here is derived from an EMBL/GenBank/DDBJ whole genome shotgun (WGS) entry which is preliminary data.</text>
</comment>
<keyword evidence="2" id="KW-1185">Reference proteome</keyword>
<dbReference type="GeneID" id="81353555"/>
<accession>A0A9W9G597</accession>